<dbReference type="SUPFAM" id="SSF54631">
    <property type="entry name" value="CBS-domain pair"/>
    <property type="match status" value="1"/>
</dbReference>
<dbReference type="EMBL" id="CH473986">
    <property type="protein sequence ID" value="EDL94364.1"/>
    <property type="molecule type" value="Genomic_DNA"/>
</dbReference>
<dbReference type="Pfam" id="PF00571">
    <property type="entry name" value="CBS"/>
    <property type="match status" value="1"/>
</dbReference>
<keyword evidence="5 12" id="KW-0812">Transmembrane</keyword>
<feature type="transmembrane region" description="Helical" evidence="13">
    <location>
        <begin position="158"/>
        <end position="177"/>
    </location>
</feature>
<dbReference type="InterPro" id="IPR044751">
    <property type="entry name" value="Ion_transp-like_CBS"/>
</dbReference>
<dbReference type="InterPro" id="IPR000644">
    <property type="entry name" value="CBS_dom"/>
</dbReference>
<keyword evidence="4" id="KW-1003">Cell membrane</keyword>
<accession>A6JHP0</accession>
<dbReference type="GO" id="GO:0010960">
    <property type="term" value="P:magnesium ion homeostasis"/>
    <property type="evidence" value="ECO:0007669"/>
    <property type="project" value="InterPro"/>
</dbReference>
<reference evidence="17" key="1">
    <citation type="submission" date="2005-09" db="EMBL/GenBank/DDBJ databases">
        <authorList>
            <person name="Mural R.J."/>
            <person name="Li P.W."/>
            <person name="Adams M.D."/>
            <person name="Amanatides P.G."/>
            <person name="Baden-Tillson H."/>
            <person name="Barnstead M."/>
            <person name="Chin S.H."/>
            <person name="Dew I."/>
            <person name="Evans C.A."/>
            <person name="Ferriera S."/>
            <person name="Flanigan M."/>
            <person name="Fosler C."/>
            <person name="Glodek A."/>
            <person name="Gu Z."/>
            <person name="Holt R.A."/>
            <person name="Jennings D."/>
            <person name="Kraft C.L."/>
            <person name="Lu F."/>
            <person name="Nguyen T."/>
            <person name="Nusskern D.R."/>
            <person name="Pfannkoch C.M."/>
            <person name="Sitter C."/>
            <person name="Sutton G.G."/>
            <person name="Venter J.C."/>
            <person name="Wang Z."/>
            <person name="Woodage T."/>
            <person name="Zheng X.H."/>
            <person name="Zhong F."/>
        </authorList>
    </citation>
    <scope>NUCLEOTIDE SEQUENCE [LARGE SCALE GENOMIC DNA]</scope>
    <source>
        <strain>BN</strain>
        <strain evidence="17">Sprague-Dawley</strain>
    </source>
</reference>
<comment type="subcellular location">
    <subcellularLocation>
        <location evidence="1 13">Cell membrane</location>
        <topology evidence="1 13">Multi-pass membrane protein</topology>
    </subcellularLocation>
</comment>
<comment type="function">
    <text evidence="13">Metal transporter.</text>
</comment>
<dbReference type="FunFam" id="3.10.580.10:FF:000001">
    <property type="entry name" value="Putative metal transporter CNNM3 isoform 2"/>
    <property type="match status" value="1"/>
</dbReference>
<evidence type="ECO:0000256" key="8">
    <source>
        <dbReference type="ARBA" id="ARBA00023065"/>
    </source>
</evidence>
<keyword evidence="3" id="KW-0813">Transport</keyword>
<dbReference type="GO" id="GO:0006811">
    <property type="term" value="P:monoatomic ion transport"/>
    <property type="evidence" value="ECO:0007669"/>
    <property type="project" value="UniProtKB-KW"/>
</dbReference>
<gene>
    <name evidence="16" type="ORF">rCG_57489</name>
</gene>
<evidence type="ECO:0000256" key="10">
    <source>
        <dbReference type="ARBA" id="ARBA00023136"/>
    </source>
</evidence>
<keyword evidence="10 12" id="KW-0472">Membrane</keyword>
<evidence type="ECO:0000256" key="6">
    <source>
        <dbReference type="ARBA" id="ARBA00022737"/>
    </source>
</evidence>
<dbReference type="Pfam" id="PF01595">
    <property type="entry name" value="CNNM"/>
    <property type="match status" value="1"/>
</dbReference>
<dbReference type="PANTHER" id="PTHR12064:SF22">
    <property type="entry name" value="METAL TRANSPORTER CNNM2"/>
    <property type="match status" value="1"/>
</dbReference>
<dbReference type="GO" id="GO:0022857">
    <property type="term" value="F:transmembrane transporter activity"/>
    <property type="evidence" value="ECO:0007669"/>
    <property type="project" value="UniProtKB-UniRule"/>
</dbReference>
<evidence type="ECO:0000256" key="7">
    <source>
        <dbReference type="ARBA" id="ARBA00022989"/>
    </source>
</evidence>
<feature type="domain" description="CBS" evidence="14">
    <location>
        <begin position="336"/>
        <end position="402"/>
    </location>
</feature>
<dbReference type="CDD" id="cd04590">
    <property type="entry name" value="CBS_pair_CorC_HlyC_assoc"/>
    <property type="match status" value="1"/>
</dbReference>
<feature type="transmembrane region" description="Helical" evidence="13">
    <location>
        <begin position="189"/>
        <end position="209"/>
    </location>
</feature>
<feature type="transmembrane region" description="Helical" evidence="13">
    <location>
        <begin position="73"/>
        <end position="97"/>
    </location>
</feature>
<dbReference type="InterPro" id="IPR045095">
    <property type="entry name" value="ACDP"/>
</dbReference>
<evidence type="ECO:0000256" key="4">
    <source>
        <dbReference type="ARBA" id="ARBA00022475"/>
    </source>
</evidence>
<evidence type="ECO:0000256" key="2">
    <source>
        <dbReference type="ARBA" id="ARBA00010484"/>
    </source>
</evidence>
<evidence type="ECO:0000256" key="1">
    <source>
        <dbReference type="ARBA" id="ARBA00004651"/>
    </source>
</evidence>
<dbReference type="GO" id="GO:0005886">
    <property type="term" value="C:plasma membrane"/>
    <property type="evidence" value="ECO:0007669"/>
    <property type="project" value="UniProtKB-SubCell"/>
</dbReference>
<dbReference type="InterPro" id="IPR046342">
    <property type="entry name" value="CBS_dom_sf"/>
</dbReference>
<evidence type="ECO:0000259" key="15">
    <source>
        <dbReference type="PROSITE" id="PS51846"/>
    </source>
</evidence>
<evidence type="ECO:0000256" key="3">
    <source>
        <dbReference type="ARBA" id="ARBA00022448"/>
    </source>
</evidence>
<organism evidence="16 17">
    <name type="scientific">Rattus norvegicus</name>
    <name type="common">Rat</name>
    <dbReference type="NCBI Taxonomy" id="10116"/>
    <lineage>
        <taxon>Eukaryota</taxon>
        <taxon>Metazoa</taxon>
        <taxon>Chordata</taxon>
        <taxon>Craniata</taxon>
        <taxon>Vertebrata</taxon>
        <taxon>Euteleostomi</taxon>
        <taxon>Mammalia</taxon>
        <taxon>Eutheria</taxon>
        <taxon>Euarchontoglires</taxon>
        <taxon>Glires</taxon>
        <taxon>Rodentia</taxon>
        <taxon>Myomorpha</taxon>
        <taxon>Muroidea</taxon>
        <taxon>Muridae</taxon>
        <taxon>Murinae</taxon>
        <taxon>Rattus</taxon>
    </lineage>
</organism>
<dbReference type="AlphaFoldDB" id="A6JHP0"/>
<dbReference type="Proteomes" id="UP000234681">
    <property type="component" value="Chromosome 1"/>
</dbReference>
<dbReference type="PROSITE" id="PS51846">
    <property type="entry name" value="CNNM"/>
    <property type="match status" value="1"/>
</dbReference>
<proteinExistence type="inferred from homology"/>
<keyword evidence="9 11" id="KW-0129">CBS domain</keyword>
<name>A6JHP0_RAT</name>
<protein>
    <recommendedName>
        <fullName evidence="13">Metal transporter</fullName>
    </recommendedName>
</protein>
<feature type="transmembrane region" description="Helical" evidence="13">
    <location>
        <begin position="131"/>
        <end position="152"/>
    </location>
</feature>
<evidence type="ECO:0000256" key="13">
    <source>
        <dbReference type="RuleBase" id="RU369091"/>
    </source>
</evidence>
<keyword evidence="7 12" id="KW-1133">Transmembrane helix</keyword>
<evidence type="ECO:0000313" key="16">
    <source>
        <dbReference type="EMBL" id="EDL94364.1"/>
    </source>
</evidence>
<comment type="similarity">
    <text evidence="2 13">Belongs to the ACDP family.</text>
</comment>
<dbReference type="PROSITE" id="PS51371">
    <property type="entry name" value="CBS"/>
    <property type="match status" value="1"/>
</dbReference>
<dbReference type="InterPro" id="IPR002550">
    <property type="entry name" value="CNNM"/>
</dbReference>
<keyword evidence="8" id="KW-0406">Ion transport</keyword>
<evidence type="ECO:0000256" key="5">
    <source>
        <dbReference type="ARBA" id="ARBA00022692"/>
    </source>
</evidence>
<evidence type="ECO:0000256" key="9">
    <source>
        <dbReference type="ARBA" id="ARBA00023122"/>
    </source>
</evidence>
<feature type="domain" description="CNNM transmembrane" evidence="15">
    <location>
        <begin position="69"/>
        <end position="249"/>
    </location>
</feature>
<evidence type="ECO:0000256" key="11">
    <source>
        <dbReference type="PROSITE-ProRule" id="PRU00703"/>
    </source>
</evidence>
<sequence length="457" mass="50763">MEKSKSYYLCTSLSTPALGAGGSGSASGTVGGKGGAGVAGLPPPPWAETTWIYHDGEDTKMIVGEEKKFLLPFWLQVIFISLLLCLSGMFSGLNLGLMALDPMELRIVQNCGTEKEKNYAKRIEPVRRQGNYLLCSLLLGNVLVNTTLTILLDDIAGSGLVAVVVSTIGIVIFGEIVPQAICSRHGLAVGANTIFLTKFFMMMTFPASYPVSKLLDCVLGQEIGTVYNREKLLEMLRVTDPYNDLVKEELNIIQGALELRTKTVEDVMTPLRDCFMITGEAILDFNTMSEIMESGYTRIPVFEGERSNIVDLLFVKDLAFVDPDDCTPLKTITKFYNHPLHFVFNDTKLDAMLEEFKKGKSHLAIVQRVNNEGEGDPFYEVLGIVTLEDVIEEIIKSEILDETDLYTDNRTKKKVAHRERKQDFSAFKQTDSETKVKISPQLLLAMHRFLATGNRSI</sequence>
<evidence type="ECO:0000256" key="12">
    <source>
        <dbReference type="PROSITE-ProRule" id="PRU01193"/>
    </source>
</evidence>
<keyword evidence="6" id="KW-0677">Repeat</keyword>
<evidence type="ECO:0000259" key="14">
    <source>
        <dbReference type="PROSITE" id="PS51371"/>
    </source>
</evidence>
<dbReference type="Gene3D" id="3.10.580.10">
    <property type="entry name" value="CBS-domain"/>
    <property type="match status" value="1"/>
</dbReference>
<evidence type="ECO:0000313" key="17">
    <source>
        <dbReference type="Proteomes" id="UP000234681"/>
    </source>
</evidence>
<dbReference type="PANTHER" id="PTHR12064">
    <property type="entry name" value="METAL TRANSPORTER CNNM"/>
    <property type="match status" value="1"/>
</dbReference>